<evidence type="ECO:0000256" key="5">
    <source>
        <dbReference type="ARBA" id="ARBA00023136"/>
    </source>
</evidence>
<feature type="transmembrane region" description="Helical" evidence="6">
    <location>
        <begin position="94"/>
        <end position="117"/>
    </location>
</feature>
<reference evidence="8" key="2">
    <citation type="journal article" date="2014" name="Nat. Commun.">
        <title>The cavefish genome reveals candidate genes for eye loss.</title>
        <authorList>
            <person name="McGaugh S.E."/>
            <person name="Gross J.B."/>
            <person name="Aken B."/>
            <person name="Blin M."/>
            <person name="Borowsky R."/>
            <person name="Chalopin D."/>
            <person name="Hinaux H."/>
            <person name="Jeffery W.R."/>
            <person name="Keene A."/>
            <person name="Ma L."/>
            <person name="Minx P."/>
            <person name="Murphy D."/>
            <person name="O'Quin K.E."/>
            <person name="Retaux S."/>
            <person name="Rohner N."/>
            <person name="Searle S.M."/>
            <person name="Stahl B.A."/>
            <person name="Tabin C."/>
            <person name="Volff J.N."/>
            <person name="Yoshizawa M."/>
            <person name="Warren W.C."/>
        </authorList>
    </citation>
    <scope>NUCLEOTIDE SEQUENCE [LARGE SCALE GENOMIC DNA]</scope>
    <source>
        <strain evidence="8">female</strain>
    </source>
</reference>
<comment type="similarity">
    <text evidence="2 6">Belongs to the PMP-22/EMP/MP20 family.</text>
</comment>
<reference evidence="7" key="3">
    <citation type="submission" date="2025-05" db="UniProtKB">
        <authorList>
            <consortium name="Ensembl"/>
        </authorList>
    </citation>
    <scope>IDENTIFICATION</scope>
</reference>
<dbReference type="AlphaFoldDB" id="A0A3B1J3S3"/>
<accession>A0A3B1J3S3</accession>
<keyword evidence="5 6" id="KW-0472">Membrane</keyword>
<evidence type="ECO:0000313" key="7">
    <source>
        <dbReference type="Ensembl" id="ENSAMXP00000036888.1"/>
    </source>
</evidence>
<reference evidence="8" key="1">
    <citation type="submission" date="2013-03" db="EMBL/GenBank/DDBJ databases">
        <authorList>
            <person name="Jeffery W."/>
            <person name="Warren W."/>
            <person name="Wilson R.K."/>
        </authorList>
    </citation>
    <scope>NUCLEOTIDE SEQUENCE</scope>
    <source>
        <strain evidence="8">female</strain>
    </source>
</reference>
<dbReference type="GO" id="GO:0005886">
    <property type="term" value="C:plasma membrane"/>
    <property type="evidence" value="ECO:0007669"/>
    <property type="project" value="TreeGrafter"/>
</dbReference>
<feature type="transmembrane region" description="Helical" evidence="6">
    <location>
        <begin position="129"/>
        <end position="153"/>
    </location>
</feature>
<proteinExistence type="inferred from homology"/>
<sequence>MLAVLAGVVILHLTEIIILIISTSVNAWRTNNKASFDLWYTCSTLNAGYHCEGSSDADWLQAVQALMVLATLFCMLSFIFFLCQLFTLVKGGRFFFTAVFQVLSSLFVMSGAIIYTVMSPDEKDGSNSYGYAFVLAWLAFPLTLISGLIYIILRKKE</sequence>
<dbReference type="Proteomes" id="UP000018467">
    <property type="component" value="Unassembled WGS sequence"/>
</dbReference>
<dbReference type="InterPro" id="IPR050579">
    <property type="entry name" value="PMP-22/EMP/MP20-like"/>
</dbReference>
<name>A0A3B1J3S3_ASTMX</name>
<keyword evidence="4 6" id="KW-1133">Transmembrane helix</keyword>
<dbReference type="PROSITE" id="PS01222">
    <property type="entry name" value="PMP22_2"/>
    <property type="match status" value="1"/>
</dbReference>
<evidence type="ECO:0000313" key="8">
    <source>
        <dbReference type="Proteomes" id="UP000018467"/>
    </source>
</evidence>
<protein>
    <submittedName>
        <fullName evidence="7">Peripheral myelin protein 22a</fullName>
    </submittedName>
</protein>
<evidence type="ECO:0000256" key="3">
    <source>
        <dbReference type="ARBA" id="ARBA00022692"/>
    </source>
</evidence>
<keyword evidence="3 6" id="KW-0812">Transmembrane</keyword>
<dbReference type="Pfam" id="PF00822">
    <property type="entry name" value="PMP22_Claudin"/>
    <property type="match status" value="1"/>
</dbReference>
<evidence type="ECO:0000256" key="2">
    <source>
        <dbReference type="ARBA" id="ARBA00006864"/>
    </source>
</evidence>
<dbReference type="InterPro" id="IPR004031">
    <property type="entry name" value="PMP22/EMP/MP20/Claudin"/>
</dbReference>
<dbReference type="Bgee" id="ENSAMXG00000032981">
    <property type="expression patterns" value="Expressed in embryo and 14 other cell types or tissues"/>
</dbReference>
<dbReference type="Ensembl" id="ENSAMXT00000043299.1">
    <property type="protein sequence ID" value="ENSAMXP00000040533.1"/>
    <property type="gene ID" value="ENSAMXG00000032981.1"/>
</dbReference>
<evidence type="ECO:0000256" key="4">
    <source>
        <dbReference type="ARBA" id="ARBA00022989"/>
    </source>
</evidence>
<dbReference type="Ensembl" id="ENSAMXT00000035481.1">
    <property type="protein sequence ID" value="ENSAMXP00000036888.1"/>
    <property type="gene ID" value="ENSAMXG00000032981.1"/>
</dbReference>
<dbReference type="PANTHER" id="PTHR10671">
    <property type="entry name" value="EPITHELIAL MEMBRANE PROTEIN-RELATED"/>
    <property type="match status" value="1"/>
</dbReference>
<organism evidence="7 8">
    <name type="scientific">Astyanax mexicanus</name>
    <name type="common">Blind cave fish</name>
    <name type="synonym">Astyanax fasciatus mexicanus</name>
    <dbReference type="NCBI Taxonomy" id="7994"/>
    <lineage>
        <taxon>Eukaryota</taxon>
        <taxon>Metazoa</taxon>
        <taxon>Chordata</taxon>
        <taxon>Craniata</taxon>
        <taxon>Vertebrata</taxon>
        <taxon>Euteleostomi</taxon>
        <taxon>Actinopterygii</taxon>
        <taxon>Neopterygii</taxon>
        <taxon>Teleostei</taxon>
        <taxon>Ostariophysi</taxon>
        <taxon>Characiformes</taxon>
        <taxon>Characoidei</taxon>
        <taxon>Acestrorhamphidae</taxon>
        <taxon>Acestrorhamphinae</taxon>
        <taxon>Astyanax</taxon>
    </lineage>
</organism>
<evidence type="ECO:0000256" key="1">
    <source>
        <dbReference type="ARBA" id="ARBA00004141"/>
    </source>
</evidence>
<comment type="subcellular location">
    <subcellularLocation>
        <location evidence="1 6">Membrane</location>
        <topology evidence="1 6">Multi-pass membrane protein</topology>
    </subcellularLocation>
</comment>
<dbReference type="PANTHER" id="PTHR10671:SF7">
    <property type="entry name" value="PERIPHERAL MYELIN PROTEIN 22"/>
    <property type="match status" value="1"/>
</dbReference>
<dbReference type="PROSITE" id="PS01221">
    <property type="entry name" value="PMP22_1"/>
    <property type="match status" value="1"/>
</dbReference>
<dbReference type="GeneTree" id="ENSGT00950000182696"/>
<keyword evidence="8" id="KW-1185">Reference proteome</keyword>
<feature type="transmembrane region" description="Helical" evidence="6">
    <location>
        <begin position="62"/>
        <end position="82"/>
    </location>
</feature>
<comment type="caution">
    <text evidence="6">Lacks conserved residue(s) required for the propagation of feature annotation.</text>
</comment>
<dbReference type="InterPro" id="IPR004032">
    <property type="entry name" value="PMP22_EMP_MP20"/>
</dbReference>
<dbReference type="PRINTS" id="PR01453">
    <property type="entry name" value="EPMEMFAMILY"/>
</dbReference>
<dbReference type="Gene3D" id="1.20.140.150">
    <property type="match status" value="1"/>
</dbReference>
<evidence type="ECO:0000256" key="6">
    <source>
        <dbReference type="RuleBase" id="RU363088"/>
    </source>
</evidence>